<feature type="region of interest" description="Disordered" evidence="1">
    <location>
        <begin position="40"/>
        <end position="61"/>
    </location>
</feature>
<reference evidence="2" key="1">
    <citation type="submission" date="2021-05" db="EMBL/GenBank/DDBJ databases">
        <title>The genome of the haptophyte Pavlova lutheri (Diacronema luteri, Pavlovales) - a model for lipid biosynthesis in eukaryotic algae.</title>
        <authorList>
            <person name="Hulatt C.J."/>
            <person name="Posewitz M.C."/>
        </authorList>
    </citation>
    <scope>NUCLEOTIDE SEQUENCE</scope>
    <source>
        <strain evidence="2">NIVA-4/92</strain>
    </source>
</reference>
<dbReference type="InterPro" id="IPR028118">
    <property type="entry name" value="Chibby_fam"/>
</dbReference>
<gene>
    <name evidence="2" type="ORF">KFE25_008541</name>
</gene>
<name>A0A8J6CHF0_DIALT</name>
<dbReference type="Proteomes" id="UP000751190">
    <property type="component" value="Unassembled WGS sequence"/>
</dbReference>
<dbReference type="EMBL" id="JAGTXO010000001">
    <property type="protein sequence ID" value="KAG8470120.1"/>
    <property type="molecule type" value="Genomic_DNA"/>
</dbReference>
<sequence>MFRRKPAAKEPVEATFDRPELKQLADVHIDLGGRVGKLVHDDSGWRPAQPSDGTATGGAKGLAAENARLKQELNLLTLKVDILVEMLALANLDVDQLERPANKKI</sequence>
<comment type="caution">
    <text evidence="2">The sequence shown here is derived from an EMBL/GenBank/DDBJ whole genome shotgun (WGS) entry which is preliminary data.</text>
</comment>
<protein>
    <submittedName>
        <fullName evidence="2">Uncharacterized protein</fullName>
    </submittedName>
</protein>
<evidence type="ECO:0000313" key="3">
    <source>
        <dbReference type="Proteomes" id="UP000751190"/>
    </source>
</evidence>
<keyword evidence="3" id="KW-1185">Reference proteome</keyword>
<organism evidence="2 3">
    <name type="scientific">Diacronema lutheri</name>
    <name type="common">Unicellular marine alga</name>
    <name type="synonym">Monochrysis lutheri</name>
    <dbReference type="NCBI Taxonomy" id="2081491"/>
    <lineage>
        <taxon>Eukaryota</taxon>
        <taxon>Haptista</taxon>
        <taxon>Haptophyta</taxon>
        <taxon>Pavlovophyceae</taxon>
        <taxon>Pavlovales</taxon>
        <taxon>Pavlovaceae</taxon>
        <taxon>Diacronema</taxon>
    </lineage>
</organism>
<accession>A0A8J6CHF0</accession>
<proteinExistence type="predicted"/>
<evidence type="ECO:0000313" key="2">
    <source>
        <dbReference type="EMBL" id="KAG8470120.1"/>
    </source>
</evidence>
<evidence type="ECO:0000256" key="1">
    <source>
        <dbReference type="SAM" id="MobiDB-lite"/>
    </source>
</evidence>
<dbReference type="Pfam" id="PF14645">
    <property type="entry name" value="Chibby"/>
    <property type="match status" value="1"/>
</dbReference>
<dbReference type="AlphaFoldDB" id="A0A8J6CHF0"/>